<keyword evidence="2" id="KW-0238">DNA-binding</keyword>
<dbReference type="GO" id="GO:0043565">
    <property type="term" value="F:sequence-specific DNA binding"/>
    <property type="evidence" value="ECO:0007669"/>
    <property type="project" value="InterPro"/>
</dbReference>
<protein>
    <submittedName>
        <fullName evidence="5">Helix-turn-helix domain-containing protein</fullName>
    </submittedName>
</protein>
<keyword evidence="3" id="KW-0804">Transcription</keyword>
<dbReference type="SUPFAM" id="SSF46689">
    <property type="entry name" value="Homeodomain-like"/>
    <property type="match status" value="1"/>
</dbReference>
<dbReference type="GO" id="GO:0003700">
    <property type="term" value="F:DNA-binding transcription factor activity"/>
    <property type="evidence" value="ECO:0007669"/>
    <property type="project" value="InterPro"/>
</dbReference>
<dbReference type="InterPro" id="IPR009057">
    <property type="entry name" value="Homeodomain-like_sf"/>
</dbReference>
<gene>
    <name evidence="5" type="ORF">GRH90_04195</name>
</gene>
<evidence type="ECO:0000313" key="6">
    <source>
        <dbReference type="Proteomes" id="UP000461443"/>
    </source>
</evidence>
<reference evidence="5 6" key="1">
    <citation type="submission" date="2019-12" db="EMBL/GenBank/DDBJ databases">
        <authorList>
            <person name="Lee S.D."/>
        </authorList>
    </citation>
    <scope>NUCLEOTIDE SEQUENCE [LARGE SCALE GENOMIC DNA]</scope>
    <source>
        <strain evidence="5 6">SAP-6</strain>
    </source>
</reference>
<keyword evidence="6" id="KW-1185">Reference proteome</keyword>
<dbReference type="PANTHER" id="PTHR43280">
    <property type="entry name" value="ARAC-FAMILY TRANSCRIPTIONAL REGULATOR"/>
    <property type="match status" value="1"/>
</dbReference>
<dbReference type="PANTHER" id="PTHR43280:SF31">
    <property type="entry name" value="TRANSCRIPTIONAL REGULATORY PROTEIN"/>
    <property type="match status" value="1"/>
</dbReference>
<organism evidence="5 6">
    <name type="scientific">Acerihabitans arboris</name>
    <dbReference type="NCBI Taxonomy" id="2691583"/>
    <lineage>
        <taxon>Bacteria</taxon>
        <taxon>Pseudomonadati</taxon>
        <taxon>Pseudomonadota</taxon>
        <taxon>Gammaproteobacteria</taxon>
        <taxon>Enterobacterales</taxon>
        <taxon>Pectobacteriaceae</taxon>
        <taxon>Acerihabitans</taxon>
    </lineage>
</organism>
<name>A0A845SEX5_9GAMM</name>
<dbReference type="Gene3D" id="1.10.10.60">
    <property type="entry name" value="Homeodomain-like"/>
    <property type="match status" value="1"/>
</dbReference>
<evidence type="ECO:0000313" key="5">
    <source>
        <dbReference type="EMBL" id="NDL61962.1"/>
    </source>
</evidence>
<dbReference type="InterPro" id="IPR018060">
    <property type="entry name" value="HTH_AraC"/>
</dbReference>
<accession>A0A845SEX5</accession>
<dbReference type="Proteomes" id="UP000461443">
    <property type="component" value="Unassembled WGS sequence"/>
</dbReference>
<sequence>MTNHKSRIILDKSLIAEGITSKVDRWRSGVNAALLESNFSRTQAEHLTWSVEAHHFDVFICGRLKSTGQSLINLPHKYDNLNDHFILMSVVEGGIEGKAGYVNIELSAGDIILLDVLQPINMKMRESRNSNYIDVLYVAIPRALLSDIDNCCQLHGKIIPQKDFLSRMIATNITALMSHSANFSHAEVNQVARPIIDFVISAIRSTHAPIQPIMMDTKLHIITRICDFIQEHLRVPALGAELICQKFGLSRSSLYRLFEPFGGIVAHIRKKRIVAATRMLLKPQYQPWKVAEIAYYWQFEPAAFNRLFFSAYGITPNQARKEHHELWALENMNESQVVWLRSL</sequence>
<dbReference type="PROSITE" id="PS01124">
    <property type="entry name" value="HTH_ARAC_FAMILY_2"/>
    <property type="match status" value="1"/>
</dbReference>
<dbReference type="RefSeq" id="WP_162364630.1">
    <property type="nucleotide sequence ID" value="NZ_WUBS01000002.1"/>
</dbReference>
<evidence type="ECO:0000259" key="4">
    <source>
        <dbReference type="PROSITE" id="PS01124"/>
    </source>
</evidence>
<dbReference type="SMART" id="SM00342">
    <property type="entry name" value="HTH_ARAC"/>
    <property type="match status" value="1"/>
</dbReference>
<keyword evidence="1" id="KW-0805">Transcription regulation</keyword>
<evidence type="ECO:0000256" key="1">
    <source>
        <dbReference type="ARBA" id="ARBA00023015"/>
    </source>
</evidence>
<proteinExistence type="predicted"/>
<dbReference type="EMBL" id="WUBS01000002">
    <property type="protein sequence ID" value="NDL61962.1"/>
    <property type="molecule type" value="Genomic_DNA"/>
</dbReference>
<reference evidence="5 6" key="2">
    <citation type="submission" date="2020-02" db="EMBL/GenBank/DDBJ databases">
        <title>The new genus of Enterobacteriales.</title>
        <authorList>
            <person name="Kim I.S."/>
        </authorList>
    </citation>
    <scope>NUCLEOTIDE SEQUENCE [LARGE SCALE GENOMIC DNA]</scope>
    <source>
        <strain evidence="5 6">SAP-6</strain>
    </source>
</reference>
<comment type="caution">
    <text evidence="5">The sequence shown here is derived from an EMBL/GenBank/DDBJ whole genome shotgun (WGS) entry which is preliminary data.</text>
</comment>
<evidence type="ECO:0000256" key="3">
    <source>
        <dbReference type="ARBA" id="ARBA00023163"/>
    </source>
</evidence>
<dbReference type="AlphaFoldDB" id="A0A845SEX5"/>
<evidence type="ECO:0000256" key="2">
    <source>
        <dbReference type="ARBA" id="ARBA00023125"/>
    </source>
</evidence>
<dbReference type="Pfam" id="PF12833">
    <property type="entry name" value="HTH_18"/>
    <property type="match status" value="1"/>
</dbReference>
<feature type="domain" description="HTH araC/xylS-type" evidence="4">
    <location>
        <begin position="223"/>
        <end position="322"/>
    </location>
</feature>